<dbReference type="InterPro" id="IPR003331">
    <property type="entry name" value="UDP_GlcNAc_Epimerase_2_dom"/>
</dbReference>
<dbReference type="GO" id="GO:0008761">
    <property type="term" value="F:UDP-N-acetylglucosamine 2-epimerase activity"/>
    <property type="evidence" value="ECO:0007669"/>
    <property type="project" value="UniProtKB-EC"/>
</dbReference>
<comment type="similarity">
    <text evidence="2 4">Belongs to the UDP-N-acetylglucosamine 2-epimerase family.</text>
</comment>
<dbReference type="AlphaFoldDB" id="A0A2R3Z0R0"/>
<protein>
    <recommendedName>
        <fullName evidence="3">UDP-N-acetylglucosamine 2-epimerase (non-hydrolyzing)</fullName>
        <ecNumber evidence="3">5.1.3.14</ecNumber>
    </recommendedName>
</protein>
<dbReference type="Pfam" id="PF02350">
    <property type="entry name" value="Epimerase_2"/>
    <property type="match status" value="1"/>
</dbReference>
<reference evidence="7" key="1">
    <citation type="submission" date="2018-03" db="EMBL/GenBank/DDBJ databases">
        <title>Gramella fulva sp. nov., isolated from a dry surface of tidal flat.</title>
        <authorList>
            <person name="Hwang S.H."/>
            <person name="Hwang W.M."/>
            <person name="Kang K."/>
            <person name="Ahn T.-Y."/>
        </authorList>
    </citation>
    <scope>NUCLEOTIDE SEQUENCE [LARGE SCALE GENOMIC DNA]</scope>
    <source>
        <strain evidence="7">SH35</strain>
    </source>
</reference>
<dbReference type="InterPro" id="IPR029767">
    <property type="entry name" value="WecB-like"/>
</dbReference>
<dbReference type="Gene3D" id="3.40.50.2000">
    <property type="entry name" value="Glycogen Phosphorylase B"/>
    <property type="match status" value="2"/>
</dbReference>
<dbReference type="RefSeq" id="WP_107010621.1">
    <property type="nucleotide sequence ID" value="NZ_CP028136.1"/>
</dbReference>
<feature type="domain" description="UDP-N-acetylglucosamine 2-epimerase" evidence="5">
    <location>
        <begin position="24"/>
        <end position="361"/>
    </location>
</feature>
<evidence type="ECO:0000259" key="5">
    <source>
        <dbReference type="Pfam" id="PF02350"/>
    </source>
</evidence>
<keyword evidence="1 4" id="KW-0413">Isomerase</keyword>
<proteinExistence type="inferred from homology"/>
<dbReference type="CDD" id="cd03786">
    <property type="entry name" value="GTB_UDP-GlcNAc_2-Epimerase"/>
    <property type="match status" value="1"/>
</dbReference>
<gene>
    <name evidence="6" type="ORF">C7S20_00295</name>
</gene>
<evidence type="ECO:0000256" key="2">
    <source>
        <dbReference type="ARBA" id="ARBA00038209"/>
    </source>
</evidence>
<dbReference type="EMBL" id="CP028136">
    <property type="protein sequence ID" value="AVR43834.1"/>
    <property type="molecule type" value="Genomic_DNA"/>
</dbReference>
<evidence type="ECO:0000313" key="6">
    <source>
        <dbReference type="EMBL" id="AVR43834.1"/>
    </source>
</evidence>
<dbReference type="Proteomes" id="UP000241507">
    <property type="component" value="Chromosome"/>
</dbReference>
<dbReference type="PANTHER" id="PTHR43174:SF2">
    <property type="entry name" value="UDP-N-ACETYLGLUCOSAMINE 2-EPIMERASE"/>
    <property type="match status" value="1"/>
</dbReference>
<evidence type="ECO:0000256" key="4">
    <source>
        <dbReference type="RuleBase" id="RU003513"/>
    </source>
</evidence>
<accession>A0A2R3Z0R0</accession>
<name>A0A2R3Z0R0_9FLAO</name>
<evidence type="ECO:0000256" key="3">
    <source>
        <dbReference type="ARBA" id="ARBA00038858"/>
    </source>
</evidence>
<dbReference type="PANTHER" id="PTHR43174">
    <property type="entry name" value="UDP-N-ACETYLGLUCOSAMINE 2-EPIMERASE"/>
    <property type="match status" value="1"/>
</dbReference>
<dbReference type="KEGG" id="grs:C7S20_00295"/>
<evidence type="ECO:0000313" key="7">
    <source>
        <dbReference type="Proteomes" id="UP000241507"/>
    </source>
</evidence>
<dbReference type="SUPFAM" id="SSF53756">
    <property type="entry name" value="UDP-Glycosyltransferase/glycogen phosphorylase"/>
    <property type="match status" value="1"/>
</dbReference>
<dbReference type="OrthoDB" id="9803238at2"/>
<organism evidence="6 7">
    <name type="scientific">Christiangramia fulva</name>
    <dbReference type="NCBI Taxonomy" id="2126553"/>
    <lineage>
        <taxon>Bacteria</taxon>
        <taxon>Pseudomonadati</taxon>
        <taxon>Bacteroidota</taxon>
        <taxon>Flavobacteriia</taxon>
        <taxon>Flavobacteriales</taxon>
        <taxon>Flavobacteriaceae</taxon>
        <taxon>Christiangramia</taxon>
    </lineage>
</organism>
<evidence type="ECO:0000256" key="1">
    <source>
        <dbReference type="ARBA" id="ARBA00023235"/>
    </source>
</evidence>
<dbReference type="NCBIfam" id="TIGR00236">
    <property type="entry name" value="wecB"/>
    <property type="match status" value="1"/>
</dbReference>
<dbReference type="EC" id="5.1.3.14" evidence="3"/>
<keyword evidence="7" id="KW-1185">Reference proteome</keyword>
<sequence>MKKILVCFGTRPEAIKMAPVIYELQKHKVDHIVCVTAQHREMLDQVLDFFGIVPHYDLGLMSPDQSLNKLSGEIIASFDNVLTEVKPDILMVHGDTTTSVMAAWAAFHRQIQVAHIEAGLRTFNVKFPFPEEVNRQITARLTEYHFAPTVQARENLLRENIAENKIFITGNTIVDAVKLGVSRLDKINKSKLTSETGILPGRFILVTGHRRESFGKGFEQLCDAILEISKTEEIDFLYPVHLNPNVKEHVYEKLGNTQNIHLISPVSYPAMLYLMKNCEFIISDSGGIQEEAPAFDKKVLVTRDFSERMEGVEAGLSILVGTSKEKIIKEASLLLKASKNKASFNNPYGDGKAAKRIVKIIVENLGVKE</sequence>